<name>A0A1F5HMJ1_9BACT</name>
<dbReference type="InterPro" id="IPR010994">
    <property type="entry name" value="RuvA_2-like"/>
</dbReference>
<dbReference type="Pfam" id="PF12836">
    <property type="entry name" value="HHH_3"/>
    <property type="match status" value="1"/>
</dbReference>
<sequence>MAEGISQNDSSKENSRLEAFLSNKINLAVVGLLFVGLFLLAFGAGMFLLRGSSKDDIKIISSEESASSKAGEIIVHVDGAVKNPGIYKLAADSRVNDAVVAAGGLSQDADSARINLAAKLSDGTKVYIPSHNDPVSSGSAGSVAGEVAASLININTATEAQLDSLPSIGPVTAQKIIASRPYSAKEELLSKKAVGSATYDKIKDLITVY</sequence>
<dbReference type="Pfam" id="PF10531">
    <property type="entry name" value="SLBB"/>
    <property type="match status" value="1"/>
</dbReference>
<dbReference type="PANTHER" id="PTHR21180">
    <property type="entry name" value="ENDONUCLEASE/EXONUCLEASE/PHOSPHATASE FAMILY DOMAIN-CONTAINING PROTEIN 1"/>
    <property type="match status" value="1"/>
</dbReference>
<dbReference type="PANTHER" id="PTHR21180:SF32">
    <property type="entry name" value="ENDONUCLEASE_EXONUCLEASE_PHOSPHATASE FAMILY DOMAIN-CONTAINING PROTEIN 1"/>
    <property type="match status" value="1"/>
</dbReference>
<keyword evidence="1" id="KW-0812">Transmembrane</keyword>
<dbReference type="EMBL" id="MFBQ01000006">
    <property type="protein sequence ID" value="OGE05336.1"/>
    <property type="molecule type" value="Genomic_DNA"/>
</dbReference>
<comment type="caution">
    <text evidence="3">The sequence shown here is derived from an EMBL/GenBank/DDBJ whole genome shotgun (WGS) entry which is preliminary data.</text>
</comment>
<keyword evidence="1" id="KW-0472">Membrane</keyword>
<evidence type="ECO:0000256" key="1">
    <source>
        <dbReference type="SAM" id="Phobius"/>
    </source>
</evidence>
<evidence type="ECO:0000313" key="3">
    <source>
        <dbReference type="EMBL" id="OGE05336.1"/>
    </source>
</evidence>
<dbReference type="STRING" id="1797727.A3B51_00815"/>
<reference evidence="3 4" key="1">
    <citation type="journal article" date="2016" name="Nat. Commun.">
        <title>Thousands of microbial genomes shed light on interconnected biogeochemical processes in an aquifer system.</title>
        <authorList>
            <person name="Anantharaman K."/>
            <person name="Brown C.T."/>
            <person name="Hug L.A."/>
            <person name="Sharon I."/>
            <person name="Castelle C.J."/>
            <person name="Probst A.J."/>
            <person name="Thomas B.C."/>
            <person name="Singh A."/>
            <person name="Wilkins M.J."/>
            <person name="Karaoz U."/>
            <person name="Brodie E.L."/>
            <person name="Williams K.H."/>
            <person name="Hubbard S.S."/>
            <person name="Banfield J.F."/>
        </authorList>
    </citation>
    <scope>NUCLEOTIDE SEQUENCE [LARGE SCALE GENOMIC DNA]</scope>
</reference>
<dbReference type="Gene3D" id="3.10.560.10">
    <property type="entry name" value="Outer membrane lipoprotein wza domain like"/>
    <property type="match status" value="1"/>
</dbReference>
<dbReference type="SUPFAM" id="SSF47781">
    <property type="entry name" value="RuvA domain 2-like"/>
    <property type="match status" value="1"/>
</dbReference>
<feature type="transmembrane region" description="Helical" evidence="1">
    <location>
        <begin position="25"/>
        <end position="49"/>
    </location>
</feature>
<keyword evidence="1" id="KW-1133">Transmembrane helix</keyword>
<proteinExistence type="predicted"/>
<dbReference type="InterPro" id="IPR019554">
    <property type="entry name" value="Soluble_ligand-bd"/>
</dbReference>
<dbReference type="AlphaFoldDB" id="A0A1F5HMJ1"/>
<dbReference type="Gene3D" id="1.10.150.320">
    <property type="entry name" value="Photosystem II 12 kDa extrinsic protein"/>
    <property type="match status" value="1"/>
</dbReference>
<dbReference type="GO" id="GO:0015627">
    <property type="term" value="C:type II protein secretion system complex"/>
    <property type="evidence" value="ECO:0007669"/>
    <property type="project" value="TreeGrafter"/>
</dbReference>
<dbReference type="Proteomes" id="UP000176780">
    <property type="component" value="Unassembled WGS sequence"/>
</dbReference>
<dbReference type="GO" id="GO:0015628">
    <property type="term" value="P:protein secretion by the type II secretion system"/>
    <property type="evidence" value="ECO:0007669"/>
    <property type="project" value="TreeGrafter"/>
</dbReference>
<feature type="domain" description="Soluble ligand binding" evidence="2">
    <location>
        <begin position="74"/>
        <end position="128"/>
    </location>
</feature>
<evidence type="ECO:0000259" key="2">
    <source>
        <dbReference type="Pfam" id="PF10531"/>
    </source>
</evidence>
<gene>
    <name evidence="3" type="ORF">A3B51_00815</name>
</gene>
<protein>
    <recommendedName>
        <fullName evidence="2">Soluble ligand binding domain-containing protein</fullName>
    </recommendedName>
</protein>
<accession>A0A1F5HMJ1</accession>
<organism evidence="3 4">
    <name type="scientific">Candidatus Curtissbacteria bacterium RIFCSPLOWO2_01_FULL_41_18</name>
    <dbReference type="NCBI Taxonomy" id="1797727"/>
    <lineage>
        <taxon>Bacteria</taxon>
        <taxon>Candidatus Curtissiibacteriota</taxon>
    </lineage>
</organism>
<evidence type="ECO:0000313" key="4">
    <source>
        <dbReference type="Proteomes" id="UP000176780"/>
    </source>
</evidence>
<dbReference type="InterPro" id="IPR051675">
    <property type="entry name" value="Endo/Exo/Phosphatase_dom_1"/>
</dbReference>